<comment type="caution">
    <text evidence="4">The sequence shown here is derived from an EMBL/GenBank/DDBJ whole genome shotgun (WGS) entry which is preliminary data.</text>
</comment>
<dbReference type="EMBL" id="JARXVC010000004">
    <property type="protein sequence ID" value="MDH6280678.1"/>
    <property type="molecule type" value="Genomic_DNA"/>
</dbReference>
<reference evidence="4 5" key="1">
    <citation type="submission" date="2023-04" db="EMBL/GenBank/DDBJ databases">
        <title>Forest soil microbial communities from Buena Vista Peninsula, Colon Province, Panama.</title>
        <authorList>
            <person name="Bouskill N."/>
        </authorList>
    </citation>
    <scope>NUCLEOTIDE SEQUENCE [LARGE SCALE GENOMIC DNA]</scope>
    <source>
        <strain evidence="4 5">CFH S0262</strain>
    </source>
</reference>
<dbReference type="InterPro" id="IPR002347">
    <property type="entry name" value="SDR_fam"/>
</dbReference>
<name>A0ABT6M8N9_9NOCA</name>
<organism evidence="4 5">
    <name type="scientific">Prescottella agglutinans</name>
    <dbReference type="NCBI Taxonomy" id="1644129"/>
    <lineage>
        <taxon>Bacteria</taxon>
        <taxon>Bacillati</taxon>
        <taxon>Actinomycetota</taxon>
        <taxon>Actinomycetes</taxon>
        <taxon>Mycobacteriales</taxon>
        <taxon>Nocardiaceae</taxon>
        <taxon>Prescottella</taxon>
    </lineage>
</organism>
<evidence type="ECO:0000256" key="1">
    <source>
        <dbReference type="ARBA" id="ARBA00006484"/>
    </source>
</evidence>
<comment type="similarity">
    <text evidence="1 3">Belongs to the short-chain dehydrogenases/reductases (SDR) family.</text>
</comment>
<keyword evidence="2" id="KW-0560">Oxidoreductase</keyword>
<proteinExistence type="inferred from homology"/>
<dbReference type="SUPFAM" id="SSF51735">
    <property type="entry name" value="NAD(P)-binding Rossmann-fold domains"/>
    <property type="match status" value="1"/>
</dbReference>
<accession>A0ABT6M8N9</accession>
<dbReference type="PANTHER" id="PTHR43669">
    <property type="entry name" value="5-KETO-D-GLUCONATE 5-REDUCTASE"/>
    <property type="match status" value="1"/>
</dbReference>
<dbReference type="InterPro" id="IPR036291">
    <property type="entry name" value="NAD(P)-bd_dom_sf"/>
</dbReference>
<dbReference type="PANTHER" id="PTHR43669:SF3">
    <property type="entry name" value="ALCOHOL DEHYDROGENASE, PUTATIVE (AFU_ORTHOLOGUE AFUA_3G03445)-RELATED"/>
    <property type="match status" value="1"/>
</dbReference>
<evidence type="ECO:0000256" key="3">
    <source>
        <dbReference type="RuleBase" id="RU000363"/>
    </source>
</evidence>
<dbReference type="RefSeq" id="WP_280760026.1">
    <property type="nucleotide sequence ID" value="NZ_JARXVC010000004.1"/>
</dbReference>
<dbReference type="Proteomes" id="UP001160334">
    <property type="component" value="Unassembled WGS sequence"/>
</dbReference>
<sequence length="275" mass="29084">MVSELSGSVAIVTGAAHGLGFALGRELLGRGCRVMLADRDESGVQAAGETLRREHGDRVRWIAGDASDAPDIERSVALAESAFGPVDLYVANAGVFQGFGLDASDAEWTTSWEVNVQAHVRAARLLVPSWLQRGGGRFVSIASAAGLLTQLGSPTYSVTKHATVGFAEWLAVTYGDLGVSVTCVCPMGIATAMIGDASESSDREMRSAAATITRAGEVMTPEDVARQAIDGVARDQFLVLPHAEVADFRARKAADIDRWISGMQRHRRATDAAVD</sequence>
<dbReference type="CDD" id="cd05233">
    <property type="entry name" value="SDR_c"/>
    <property type="match status" value="1"/>
</dbReference>
<evidence type="ECO:0000256" key="2">
    <source>
        <dbReference type="ARBA" id="ARBA00023002"/>
    </source>
</evidence>
<dbReference type="Pfam" id="PF00106">
    <property type="entry name" value="adh_short"/>
    <property type="match status" value="1"/>
</dbReference>
<dbReference type="InterPro" id="IPR020904">
    <property type="entry name" value="Sc_DH/Rdtase_CS"/>
</dbReference>
<evidence type="ECO:0000313" key="5">
    <source>
        <dbReference type="Proteomes" id="UP001160334"/>
    </source>
</evidence>
<dbReference type="PROSITE" id="PS00061">
    <property type="entry name" value="ADH_SHORT"/>
    <property type="match status" value="1"/>
</dbReference>
<keyword evidence="5" id="KW-1185">Reference proteome</keyword>
<dbReference type="Gene3D" id="3.40.50.720">
    <property type="entry name" value="NAD(P)-binding Rossmann-like Domain"/>
    <property type="match status" value="1"/>
</dbReference>
<dbReference type="PRINTS" id="PR00080">
    <property type="entry name" value="SDRFAMILY"/>
</dbReference>
<evidence type="ECO:0000313" key="4">
    <source>
        <dbReference type="EMBL" id="MDH6280678.1"/>
    </source>
</evidence>
<gene>
    <name evidence="4" type="ORF">M2280_001891</name>
</gene>
<dbReference type="PRINTS" id="PR00081">
    <property type="entry name" value="GDHRDH"/>
</dbReference>
<protein>
    <submittedName>
        <fullName evidence="4">NAD(P)-dependent dehydrogenase (Short-subunit alcohol dehydrogenase family)</fullName>
    </submittedName>
</protein>